<keyword evidence="1" id="KW-0472">Membrane</keyword>
<accession>A0A645FP02</accession>
<evidence type="ECO:0000313" key="2">
    <source>
        <dbReference type="EMBL" id="MPN15079.1"/>
    </source>
</evidence>
<proteinExistence type="predicted"/>
<sequence>MTELTNVEMASRILQVFFLSFLYIFGVARAIGAENKLKWFKHRTKQTFFNRKGFLGEYINFGYPRTWQGLVVFFAIYGVIFGVGYLYVFAY</sequence>
<keyword evidence="1" id="KW-0812">Transmembrane</keyword>
<protein>
    <submittedName>
        <fullName evidence="2">Uncharacterized protein</fullName>
    </submittedName>
</protein>
<reference evidence="2" key="1">
    <citation type="submission" date="2019-08" db="EMBL/GenBank/DDBJ databases">
        <authorList>
            <person name="Kucharzyk K."/>
            <person name="Murdoch R.W."/>
            <person name="Higgins S."/>
            <person name="Loffler F."/>
        </authorList>
    </citation>
    <scope>NUCLEOTIDE SEQUENCE</scope>
</reference>
<comment type="caution">
    <text evidence="2">The sequence shown here is derived from an EMBL/GenBank/DDBJ whole genome shotgun (WGS) entry which is preliminary data.</text>
</comment>
<name>A0A645FP02_9ZZZZ</name>
<evidence type="ECO:0000256" key="1">
    <source>
        <dbReference type="SAM" id="Phobius"/>
    </source>
</evidence>
<feature type="transmembrane region" description="Helical" evidence="1">
    <location>
        <begin position="12"/>
        <end position="32"/>
    </location>
</feature>
<dbReference type="EMBL" id="VSSQ01061785">
    <property type="protein sequence ID" value="MPN15079.1"/>
    <property type="molecule type" value="Genomic_DNA"/>
</dbReference>
<feature type="transmembrane region" description="Helical" evidence="1">
    <location>
        <begin position="70"/>
        <end position="90"/>
    </location>
</feature>
<keyword evidence="1" id="KW-1133">Transmembrane helix</keyword>
<gene>
    <name evidence="2" type="ORF">SDC9_162408</name>
</gene>
<dbReference type="AlphaFoldDB" id="A0A645FP02"/>
<organism evidence="2">
    <name type="scientific">bioreactor metagenome</name>
    <dbReference type="NCBI Taxonomy" id="1076179"/>
    <lineage>
        <taxon>unclassified sequences</taxon>
        <taxon>metagenomes</taxon>
        <taxon>ecological metagenomes</taxon>
    </lineage>
</organism>